<accession>A0ABU9M1X6</accession>
<dbReference type="EMBL" id="JBCEVZ010000067">
    <property type="protein sequence ID" value="MEL5996322.1"/>
    <property type="molecule type" value="Genomic_DNA"/>
</dbReference>
<dbReference type="InterPro" id="IPR015032">
    <property type="entry name" value="ThsB__TIR-like_domain"/>
</dbReference>
<proteinExistence type="predicted"/>
<comment type="caution">
    <text evidence="2">The sequence shown here is derived from an EMBL/GenBank/DDBJ whole genome shotgun (WGS) entry which is preliminary data.</text>
</comment>
<dbReference type="Gene3D" id="3.40.50.9200">
    <property type="entry name" value="Hypothetical protein MTH538"/>
    <property type="match status" value="1"/>
</dbReference>
<dbReference type="Pfam" id="PF08937">
    <property type="entry name" value="ThsB_TIR"/>
    <property type="match status" value="1"/>
</dbReference>
<dbReference type="Proteomes" id="UP001479606">
    <property type="component" value="Unassembled WGS sequence"/>
</dbReference>
<keyword evidence="3" id="KW-1185">Reference proteome</keyword>
<evidence type="ECO:0000259" key="1">
    <source>
        <dbReference type="Pfam" id="PF08937"/>
    </source>
</evidence>
<dbReference type="SUPFAM" id="SSF52206">
    <property type="entry name" value="Hypothetical protein MTH538"/>
    <property type="match status" value="1"/>
</dbReference>
<name>A0ABU9M1X6_9BACT</name>
<sequence>MPTGSKRRHVFISHHHQDDAKVTELTNLLAGNGHDIRNSSVRLKPENQRRMDEKRVSDATIARILRMKISWAGTVVVLIGKDTHTRPWVNWEIDKANEQGKRIVGVFLRGGTEADIPPSLAKYSSTIVKWNTASIMGAIDGATTYQTPAGALRSSSQSDTYKC</sequence>
<evidence type="ECO:0000313" key="2">
    <source>
        <dbReference type="EMBL" id="MEL5996322.1"/>
    </source>
</evidence>
<gene>
    <name evidence="2" type="ORF">AAFH49_19060</name>
</gene>
<feature type="domain" description="Thoeris protein ThsB TIR-like" evidence="1">
    <location>
        <begin position="11"/>
        <end position="109"/>
    </location>
</feature>
<dbReference type="InterPro" id="IPR036490">
    <property type="entry name" value="ThsB_TIR-like_sf"/>
</dbReference>
<evidence type="ECO:0000313" key="3">
    <source>
        <dbReference type="Proteomes" id="UP001479606"/>
    </source>
</evidence>
<protein>
    <submittedName>
        <fullName evidence="2">TIR domain-containing protein</fullName>
    </submittedName>
</protein>
<reference evidence="2 3" key="1">
    <citation type="journal article" date="2018" name="Arch. Microbiol.">
        <title>Hymenobacter segetis sp. nov., isolated from soil.</title>
        <authorList>
            <person name="Ten L.N."/>
            <person name="Lim S.J."/>
            <person name="Kim B.O."/>
            <person name="Kang I.K."/>
            <person name="Jung H.Y."/>
        </authorList>
    </citation>
    <scope>NUCLEOTIDE SEQUENCE [LARGE SCALE GENOMIC DNA]</scope>
    <source>
        <strain evidence="2 3">S7-3-11</strain>
    </source>
</reference>
<dbReference type="RefSeq" id="WP_342300678.1">
    <property type="nucleotide sequence ID" value="NZ_JBCEVZ010000067.1"/>
</dbReference>
<organism evidence="2 3">
    <name type="scientific">Hymenobacter segetis</name>
    <dbReference type="NCBI Taxonomy" id="2025509"/>
    <lineage>
        <taxon>Bacteria</taxon>
        <taxon>Pseudomonadati</taxon>
        <taxon>Bacteroidota</taxon>
        <taxon>Cytophagia</taxon>
        <taxon>Cytophagales</taxon>
        <taxon>Hymenobacteraceae</taxon>
        <taxon>Hymenobacter</taxon>
    </lineage>
</organism>